<evidence type="ECO:0000256" key="1">
    <source>
        <dbReference type="SAM" id="MobiDB-lite"/>
    </source>
</evidence>
<dbReference type="Proteomes" id="UP000054495">
    <property type="component" value="Unassembled WGS sequence"/>
</dbReference>
<name>A0A0D6LYZ3_9BILA</name>
<accession>A0A0D6LYZ3</accession>
<dbReference type="EMBL" id="KE125021">
    <property type="protein sequence ID" value="EPB72832.1"/>
    <property type="molecule type" value="Genomic_DNA"/>
</dbReference>
<proteinExistence type="predicted"/>
<evidence type="ECO:0000313" key="3">
    <source>
        <dbReference type="Proteomes" id="UP000054495"/>
    </source>
</evidence>
<feature type="region of interest" description="Disordered" evidence="1">
    <location>
        <begin position="38"/>
        <end position="74"/>
    </location>
</feature>
<protein>
    <submittedName>
        <fullName evidence="2">Uncharacterized protein</fullName>
    </submittedName>
</protein>
<sequence length="106" mass="11589">MNAIVDVSTFVCVETGKKVCDNYSSNYYETSERASDKVGAQFSTPQLDRKNRVNGSRRMSDGQTNGMVGKVDDRGASNAKHKVAPKLELLSLCGVLMPLICKVLMN</sequence>
<reference evidence="2 3" key="1">
    <citation type="submission" date="2013-05" db="EMBL/GenBank/DDBJ databases">
        <title>Draft genome of the parasitic nematode Anyclostoma ceylanicum.</title>
        <authorList>
            <person name="Mitreva M."/>
        </authorList>
    </citation>
    <scope>NUCLEOTIDE SEQUENCE [LARGE SCALE GENOMIC DNA]</scope>
</reference>
<keyword evidence="3" id="KW-1185">Reference proteome</keyword>
<dbReference type="AlphaFoldDB" id="A0A0D6LYZ3"/>
<gene>
    <name evidence="2" type="ORF">ANCCEY_08078</name>
</gene>
<organism evidence="2 3">
    <name type="scientific">Ancylostoma ceylanicum</name>
    <dbReference type="NCBI Taxonomy" id="53326"/>
    <lineage>
        <taxon>Eukaryota</taxon>
        <taxon>Metazoa</taxon>
        <taxon>Ecdysozoa</taxon>
        <taxon>Nematoda</taxon>
        <taxon>Chromadorea</taxon>
        <taxon>Rhabditida</taxon>
        <taxon>Rhabditina</taxon>
        <taxon>Rhabditomorpha</taxon>
        <taxon>Strongyloidea</taxon>
        <taxon>Ancylostomatidae</taxon>
        <taxon>Ancylostomatinae</taxon>
        <taxon>Ancylostoma</taxon>
    </lineage>
</organism>
<evidence type="ECO:0000313" key="2">
    <source>
        <dbReference type="EMBL" id="EPB72832.1"/>
    </source>
</evidence>